<keyword evidence="3" id="KW-0227">DNA damage</keyword>
<evidence type="ECO:0000256" key="14">
    <source>
        <dbReference type="PROSITE-ProRule" id="PRU00560"/>
    </source>
</evidence>
<keyword evidence="7 14" id="KW-0067">ATP-binding</keyword>
<name>M4VAE9_9BACT</name>
<evidence type="ECO:0000256" key="13">
    <source>
        <dbReference type="ARBA" id="ARBA00048988"/>
    </source>
</evidence>
<dbReference type="Gene3D" id="3.90.320.10">
    <property type="match status" value="1"/>
</dbReference>
<dbReference type="PROSITE" id="PS51217">
    <property type="entry name" value="UVRD_HELICASE_CTER"/>
    <property type="match status" value="1"/>
</dbReference>
<keyword evidence="2 14" id="KW-0547">Nucleotide-binding</keyword>
<accession>M4VAE9</accession>
<dbReference type="InterPro" id="IPR014017">
    <property type="entry name" value="DNA_helicase_UvrD-like_C"/>
</dbReference>
<dbReference type="GO" id="GO:0043138">
    <property type="term" value="F:3'-5' DNA helicase activity"/>
    <property type="evidence" value="ECO:0007669"/>
    <property type="project" value="UniProtKB-EC"/>
</dbReference>
<dbReference type="SUPFAM" id="SSF52540">
    <property type="entry name" value="P-loop containing nucleoside triphosphate hydrolases"/>
    <property type="match status" value="1"/>
</dbReference>
<organism evidence="17 18">
    <name type="scientific">Pseudobdellovibrio exovorus JSS</name>
    <dbReference type="NCBI Taxonomy" id="1184267"/>
    <lineage>
        <taxon>Bacteria</taxon>
        <taxon>Pseudomonadati</taxon>
        <taxon>Bdellovibrionota</taxon>
        <taxon>Bdellovibrionia</taxon>
        <taxon>Bdellovibrionales</taxon>
        <taxon>Pseudobdellovibrionaceae</taxon>
        <taxon>Pseudobdellovibrio</taxon>
    </lineage>
</organism>
<dbReference type="InterPro" id="IPR011335">
    <property type="entry name" value="Restrct_endonuc-II-like"/>
</dbReference>
<evidence type="ECO:0000256" key="1">
    <source>
        <dbReference type="ARBA" id="ARBA00022722"/>
    </source>
</evidence>
<dbReference type="InterPro" id="IPR038726">
    <property type="entry name" value="PDDEXK_AddAB-type"/>
</dbReference>
<keyword evidence="1" id="KW-0540">Nuclease</keyword>
<dbReference type="STRING" id="1184267.A11Q_1987"/>
<dbReference type="eggNOG" id="COG1074">
    <property type="taxonomic scope" value="Bacteria"/>
</dbReference>
<dbReference type="PROSITE" id="PS51198">
    <property type="entry name" value="UVRD_HELICASE_ATP_BIND"/>
    <property type="match status" value="1"/>
</dbReference>
<evidence type="ECO:0000256" key="11">
    <source>
        <dbReference type="ARBA" id="ARBA00034617"/>
    </source>
</evidence>
<dbReference type="AlphaFoldDB" id="M4VAE9"/>
<dbReference type="HOGENOM" id="CLU_297838_0_0_7"/>
<keyword evidence="10" id="KW-0413">Isomerase</keyword>
<dbReference type="InterPro" id="IPR000212">
    <property type="entry name" value="DNA_helicase_UvrD/REP"/>
</dbReference>
<feature type="binding site" evidence="14">
    <location>
        <begin position="17"/>
        <end position="24"/>
    </location>
    <ligand>
        <name>ATP</name>
        <dbReference type="ChEBI" id="CHEBI:30616"/>
    </ligand>
</feature>
<dbReference type="GO" id="GO:0005829">
    <property type="term" value="C:cytosol"/>
    <property type="evidence" value="ECO:0007669"/>
    <property type="project" value="TreeGrafter"/>
</dbReference>
<proteinExistence type="predicted"/>
<dbReference type="RefSeq" id="WP_015470693.1">
    <property type="nucleotide sequence ID" value="NC_020813.1"/>
</dbReference>
<evidence type="ECO:0000259" key="16">
    <source>
        <dbReference type="PROSITE" id="PS51217"/>
    </source>
</evidence>
<reference evidence="17 18" key="1">
    <citation type="journal article" date="2013" name="ISME J.">
        <title>By their genes ye shall know them: genomic signatures of predatory bacteria.</title>
        <authorList>
            <person name="Pasternak Z."/>
            <person name="Pietrokovski S."/>
            <person name="Rotem O."/>
            <person name="Gophna U."/>
            <person name="Lurie-Weinberger M.N."/>
            <person name="Jurkevitch E."/>
        </authorList>
    </citation>
    <scope>NUCLEOTIDE SEQUENCE [LARGE SCALE GENOMIC DNA]</scope>
    <source>
        <strain evidence="17 18">JSS</strain>
    </source>
</reference>
<dbReference type="Pfam" id="PF00580">
    <property type="entry name" value="UvrD-helicase"/>
    <property type="match status" value="1"/>
</dbReference>
<evidence type="ECO:0000256" key="10">
    <source>
        <dbReference type="ARBA" id="ARBA00023235"/>
    </source>
</evidence>
<dbReference type="PANTHER" id="PTHR11070:SF67">
    <property type="entry name" value="DNA 3'-5' HELICASE"/>
    <property type="match status" value="1"/>
</dbReference>
<evidence type="ECO:0000256" key="7">
    <source>
        <dbReference type="ARBA" id="ARBA00022840"/>
    </source>
</evidence>
<dbReference type="PATRIC" id="fig|1184267.3.peg.2012"/>
<evidence type="ECO:0000256" key="9">
    <source>
        <dbReference type="ARBA" id="ARBA00023204"/>
    </source>
</evidence>
<dbReference type="GO" id="GO:0005524">
    <property type="term" value="F:ATP binding"/>
    <property type="evidence" value="ECO:0007669"/>
    <property type="project" value="UniProtKB-UniRule"/>
</dbReference>
<evidence type="ECO:0000259" key="15">
    <source>
        <dbReference type="PROSITE" id="PS51198"/>
    </source>
</evidence>
<dbReference type="GO" id="GO:0004527">
    <property type="term" value="F:exonuclease activity"/>
    <property type="evidence" value="ECO:0007669"/>
    <property type="project" value="UniProtKB-KW"/>
</dbReference>
<keyword evidence="4 14" id="KW-0378">Hydrolase</keyword>
<dbReference type="Pfam" id="PF12705">
    <property type="entry name" value="PDDEXK_1"/>
    <property type="match status" value="1"/>
</dbReference>
<dbReference type="Pfam" id="PF13361">
    <property type="entry name" value="UvrD_C"/>
    <property type="match status" value="1"/>
</dbReference>
<dbReference type="InterPro" id="IPR014016">
    <property type="entry name" value="UvrD-like_ATP-bd"/>
</dbReference>
<protein>
    <recommendedName>
        <fullName evidence="12">DNA 3'-5' helicase</fullName>
        <ecNumber evidence="12">5.6.2.4</ecNumber>
    </recommendedName>
</protein>
<comment type="catalytic activity">
    <reaction evidence="11">
        <text>Couples ATP hydrolysis with the unwinding of duplex DNA by translocating in the 3'-5' direction.</text>
        <dbReference type="EC" id="5.6.2.4"/>
    </reaction>
</comment>
<dbReference type="EC" id="5.6.2.4" evidence="12"/>
<evidence type="ECO:0000256" key="12">
    <source>
        <dbReference type="ARBA" id="ARBA00034808"/>
    </source>
</evidence>
<evidence type="ECO:0000256" key="8">
    <source>
        <dbReference type="ARBA" id="ARBA00023125"/>
    </source>
</evidence>
<keyword evidence="9" id="KW-0234">DNA repair</keyword>
<evidence type="ECO:0000256" key="5">
    <source>
        <dbReference type="ARBA" id="ARBA00022806"/>
    </source>
</evidence>
<feature type="domain" description="UvrD-like helicase C-terminal" evidence="16">
    <location>
        <begin position="405"/>
        <end position="673"/>
    </location>
</feature>
<sequence length="1014" mass="116457">MSSPTSDVVLGSQFIRAGAGAGKTTKLIGTFLNFVREFRQQQGRFPRVVMTTFTRKATQEVKERLLVSALKENEKEIFEYINKKSYVHISTIHGLLSIYLSQYAEQMKFPQDIRIVDSQQYVRHLKRQINELLKKHPEYLELLEQYSFTALTEISIEALELKSQYPKLSYANAKALQRISEGQKKAIVDEIEKILGLITAVPDKWQIYLDHLRGLAVSLQQGRELDFLQQLDNMPSKPVFSKTKPPFDVDAHNILEDLRAKKLKNLFDTENYIQKHEALNALFIRYLNELYSRMQEHRQNTGELTIADLETMSLQLSELHPETATEFSQSWDYFMVDEYQDTSPLQVKILNRLIGDRPCFVVGDPQQSIYLFRGARSEVFEQKMQEMQAQKAQIQFLETNYRSEASLMLFMNDFFADFSNQFRPMLTKPESSPKRNLPYDAYFLKSPEQVETVLVHIRRLLDQGVLPQDICVLSRNNSKLNEIAVRAAQVQIPVQLQAAAGFEEKREILDLIALNRFFNNPHDNENFVTLARSPWFFIEDSELLSLAHNPIARQQSLWASLQYSNSAQKEKFKKYLDFFNTRGASQTTQEFIKESRFMALSAAYDKTGKREANIFKFLTTLAQAERASGFSLGLFLDEQFLSLQSDLGSSSGEAQPVEQPDCVSLMTVHASKGLQFKHVIVIGFADTPQLSRTPKLSFDEQSELISLAVYDEENSKHQASRWAAVITEQFKERELKEHERVLYVAMTRAIESLTLVAETERHMTSESSWLKRSNWPEDGEHIGGKYRVLSLTMDEKLENAKLDKLSSAAVRPLFLTPQGTVEDSQSVTELISNPSITASATAEAASQFNEERTILNLKKAQKGSDLHRVFEALKYVDEEQLQSSLADEDKESLTYLLQLKEIDLKKILQAGHNEWGFGLKTPSRFIQGQIDLWAELEDEIHVLDYKTGSSFYSEQAFRQLSIYTQALLQMKIASPQKKIIQSVVYPVEKVVKQKVFANAQEFQKQMPEELKQLF</sequence>
<keyword evidence="5 14" id="KW-0347">Helicase</keyword>
<dbReference type="Gene3D" id="3.40.50.300">
    <property type="entry name" value="P-loop containing nucleotide triphosphate hydrolases"/>
    <property type="match status" value="3"/>
</dbReference>
<evidence type="ECO:0000256" key="6">
    <source>
        <dbReference type="ARBA" id="ARBA00022839"/>
    </source>
</evidence>
<evidence type="ECO:0000313" key="18">
    <source>
        <dbReference type="Proteomes" id="UP000012040"/>
    </source>
</evidence>
<keyword evidence="6 17" id="KW-0269">Exonuclease</keyword>
<evidence type="ECO:0000256" key="2">
    <source>
        <dbReference type="ARBA" id="ARBA00022741"/>
    </source>
</evidence>
<dbReference type="Gene3D" id="1.10.486.10">
    <property type="entry name" value="PCRA, domain 4"/>
    <property type="match status" value="1"/>
</dbReference>
<dbReference type="GO" id="GO:0003677">
    <property type="term" value="F:DNA binding"/>
    <property type="evidence" value="ECO:0007669"/>
    <property type="project" value="UniProtKB-KW"/>
</dbReference>
<dbReference type="KEGG" id="bex:A11Q_1987"/>
<evidence type="ECO:0000256" key="4">
    <source>
        <dbReference type="ARBA" id="ARBA00022801"/>
    </source>
</evidence>
<dbReference type="GO" id="GO:0000725">
    <property type="term" value="P:recombinational repair"/>
    <property type="evidence" value="ECO:0007669"/>
    <property type="project" value="TreeGrafter"/>
</dbReference>
<feature type="domain" description="UvrD-like helicase ATP-binding" evidence="15">
    <location>
        <begin position="1"/>
        <end position="404"/>
    </location>
</feature>
<dbReference type="OrthoDB" id="5287079at2"/>
<dbReference type="SUPFAM" id="SSF52980">
    <property type="entry name" value="Restriction endonuclease-like"/>
    <property type="match status" value="1"/>
</dbReference>
<dbReference type="EMBL" id="CP003537">
    <property type="protein sequence ID" value="AGH96203.1"/>
    <property type="molecule type" value="Genomic_DNA"/>
</dbReference>
<evidence type="ECO:0000256" key="3">
    <source>
        <dbReference type="ARBA" id="ARBA00022763"/>
    </source>
</evidence>
<evidence type="ECO:0000313" key="17">
    <source>
        <dbReference type="EMBL" id="AGH96203.1"/>
    </source>
</evidence>
<gene>
    <name evidence="17" type="ORF">A11Q_1987</name>
</gene>
<dbReference type="PANTHER" id="PTHR11070">
    <property type="entry name" value="UVRD / RECB / PCRA DNA HELICASE FAMILY MEMBER"/>
    <property type="match status" value="1"/>
</dbReference>
<dbReference type="InterPro" id="IPR027417">
    <property type="entry name" value="P-loop_NTPase"/>
</dbReference>
<dbReference type="Proteomes" id="UP000012040">
    <property type="component" value="Chromosome"/>
</dbReference>
<keyword evidence="18" id="KW-1185">Reference proteome</keyword>
<comment type="catalytic activity">
    <reaction evidence="13">
        <text>ATP + H2O = ADP + phosphate + H(+)</text>
        <dbReference type="Rhea" id="RHEA:13065"/>
        <dbReference type="ChEBI" id="CHEBI:15377"/>
        <dbReference type="ChEBI" id="CHEBI:15378"/>
        <dbReference type="ChEBI" id="CHEBI:30616"/>
        <dbReference type="ChEBI" id="CHEBI:43474"/>
        <dbReference type="ChEBI" id="CHEBI:456216"/>
        <dbReference type="EC" id="5.6.2.4"/>
    </reaction>
</comment>
<dbReference type="InterPro" id="IPR011604">
    <property type="entry name" value="PDDEXK-like_dom_sf"/>
</dbReference>
<keyword evidence="8" id="KW-0238">DNA-binding</keyword>